<comment type="similarity">
    <text evidence="2">Belongs to the class-V pyridoxal-phosphate-dependent aminotransferase family. Csd subfamily.</text>
</comment>
<proteinExistence type="inferred from homology"/>
<organism evidence="8 9">
    <name type="scientific">candidate division WWE3 bacterium CG10_big_fil_rev_8_21_14_0_10_32_10</name>
    <dbReference type="NCBI Taxonomy" id="1975090"/>
    <lineage>
        <taxon>Bacteria</taxon>
        <taxon>Katanobacteria</taxon>
    </lineage>
</organism>
<sequence>MITKNIKKDFPILSRRVNGKRLVYLDNSATSQSPKQVIDSLVDYYSNHRANVHRGIHTLSEESTQMYDNARKNIASFLGAKFNEIVFVRNTTEACNLVALSFLPAFLKKGDTIVTTELEHHSNLIPWQIISKTLGLNLKILPISKEGIVDLSLLQKTNYKFLAITQVSNFLGTVNPLDKIIEISHKKGARVFIDGAQGIPHKFMNLRNLNADFYAFSGHKIYAPFGIGVLYISEKLVSTMPPFLTGGGMITQVTTKNADFLDTVEKFDAGTPNIGGAIALSQALNYVKKLGLKNIENHEKQVLEYLLENLLSLNDIEIYGPKDINKRLGLVSFNYKKVHSHDLASILDSEGVAIRSGHHCAMPAHDKLKVLSSARASIGLYNFKEDIDILVYGIKKAKSILS</sequence>
<keyword evidence="5" id="KW-0663">Pyridoxal phosphate</keyword>
<dbReference type="NCBIfam" id="TIGR01979">
    <property type="entry name" value="sufS"/>
    <property type="match status" value="1"/>
</dbReference>
<dbReference type="InterPro" id="IPR015424">
    <property type="entry name" value="PyrdxlP-dep_Trfase"/>
</dbReference>
<dbReference type="Gene3D" id="3.90.1150.10">
    <property type="entry name" value="Aspartate Aminotransferase, domain 1"/>
    <property type="match status" value="1"/>
</dbReference>
<dbReference type="PANTHER" id="PTHR43586">
    <property type="entry name" value="CYSTEINE DESULFURASE"/>
    <property type="match status" value="1"/>
</dbReference>
<dbReference type="GO" id="GO:0030170">
    <property type="term" value="F:pyridoxal phosphate binding"/>
    <property type="evidence" value="ECO:0007669"/>
    <property type="project" value="InterPro"/>
</dbReference>
<evidence type="ECO:0000256" key="4">
    <source>
        <dbReference type="ARBA" id="ARBA00022679"/>
    </source>
</evidence>
<evidence type="ECO:0000256" key="5">
    <source>
        <dbReference type="ARBA" id="ARBA00022898"/>
    </source>
</evidence>
<keyword evidence="4" id="KW-0808">Transferase</keyword>
<evidence type="ECO:0000313" key="9">
    <source>
        <dbReference type="Proteomes" id="UP000230214"/>
    </source>
</evidence>
<dbReference type="InterPro" id="IPR010970">
    <property type="entry name" value="Cys_dSase_SufS"/>
</dbReference>
<evidence type="ECO:0000256" key="1">
    <source>
        <dbReference type="ARBA" id="ARBA00001933"/>
    </source>
</evidence>
<dbReference type="GO" id="GO:0006534">
    <property type="term" value="P:cysteine metabolic process"/>
    <property type="evidence" value="ECO:0007669"/>
    <property type="project" value="InterPro"/>
</dbReference>
<comment type="caution">
    <text evidence="8">The sequence shown here is derived from an EMBL/GenBank/DDBJ whole genome shotgun (WGS) entry which is preliminary data.</text>
</comment>
<dbReference type="GO" id="GO:0031071">
    <property type="term" value="F:cysteine desulfurase activity"/>
    <property type="evidence" value="ECO:0007669"/>
    <property type="project" value="UniProtKB-EC"/>
</dbReference>
<evidence type="ECO:0000256" key="2">
    <source>
        <dbReference type="ARBA" id="ARBA00010447"/>
    </source>
</evidence>
<dbReference type="InterPro" id="IPR000192">
    <property type="entry name" value="Aminotrans_V_dom"/>
</dbReference>
<dbReference type="Pfam" id="PF00266">
    <property type="entry name" value="Aminotran_5"/>
    <property type="match status" value="1"/>
</dbReference>
<name>A0A2H0R9G8_UNCKA</name>
<dbReference type="SUPFAM" id="SSF53383">
    <property type="entry name" value="PLP-dependent transferases"/>
    <property type="match status" value="1"/>
</dbReference>
<gene>
    <name evidence="8" type="ORF">COV24_04275</name>
</gene>
<reference evidence="8 9" key="1">
    <citation type="submission" date="2017-09" db="EMBL/GenBank/DDBJ databases">
        <title>Depth-based differentiation of microbial function through sediment-hosted aquifers and enrichment of novel symbionts in the deep terrestrial subsurface.</title>
        <authorList>
            <person name="Probst A.J."/>
            <person name="Ladd B."/>
            <person name="Jarett J.K."/>
            <person name="Geller-Mcgrath D.E."/>
            <person name="Sieber C.M."/>
            <person name="Emerson J.B."/>
            <person name="Anantharaman K."/>
            <person name="Thomas B.C."/>
            <person name="Malmstrom R."/>
            <person name="Stieglmeier M."/>
            <person name="Klingl A."/>
            <person name="Woyke T."/>
            <person name="Ryan C.M."/>
            <person name="Banfield J.F."/>
        </authorList>
    </citation>
    <scope>NUCLEOTIDE SEQUENCE [LARGE SCALE GENOMIC DNA]</scope>
    <source>
        <strain evidence="8">CG10_big_fil_rev_8_21_14_0_10_32_10</strain>
    </source>
</reference>
<accession>A0A2H0R9G8</accession>
<comment type="catalytic activity">
    <reaction evidence="6">
        <text>(sulfur carrier)-H + L-cysteine = (sulfur carrier)-SH + L-alanine</text>
        <dbReference type="Rhea" id="RHEA:43892"/>
        <dbReference type="Rhea" id="RHEA-COMP:14737"/>
        <dbReference type="Rhea" id="RHEA-COMP:14739"/>
        <dbReference type="ChEBI" id="CHEBI:29917"/>
        <dbReference type="ChEBI" id="CHEBI:35235"/>
        <dbReference type="ChEBI" id="CHEBI:57972"/>
        <dbReference type="ChEBI" id="CHEBI:64428"/>
        <dbReference type="EC" id="2.8.1.7"/>
    </reaction>
</comment>
<comment type="cofactor">
    <cofactor evidence="1">
        <name>pyridoxal 5'-phosphate</name>
        <dbReference type="ChEBI" id="CHEBI:597326"/>
    </cofactor>
</comment>
<dbReference type="EMBL" id="PCXU01000036">
    <property type="protein sequence ID" value="PIR43153.1"/>
    <property type="molecule type" value="Genomic_DNA"/>
</dbReference>
<dbReference type="EC" id="2.8.1.7" evidence="3"/>
<evidence type="ECO:0000259" key="7">
    <source>
        <dbReference type="Pfam" id="PF00266"/>
    </source>
</evidence>
<dbReference type="AlphaFoldDB" id="A0A2H0R9G8"/>
<evidence type="ECO:0000256" key="3">
    <source>
        <dbReference type="ARBA" id="ARBA00012239"/>
    </source>
</evidence>
<dbReference type="PANTHER" id="PTHR43586:SF8">
    <property type="entry name" value="CYSTEINE DESULFURASE 1, CHLOROPLASTIC"/>
    <property type="match status" value="1"/>
</dbReference>
<dbReference type="InterPro" id="IPR015422">
    <property type="entry name" value="PyrdxlP-dep_Trfase_small"/>
</dbReference>
<dbReference type="CDD" id="cd06453">
    <property type="entry name" value="SufS_like"/>
    <property type="match status" value="1"/>
</dbReference>
<dbReference type="InterPro" id="IPR015421">
    <property type="entry name" value="PyrdxlP-dep_Trfase_major"/>
</dbReference>
<evidence type="ECO:0000256" key="6">
    <source>
        <dbReference type="ARBA" id="ARBA00050776"/>
    </source>
</evidence>
<dbReference type="Gene3D" id="3.40.640.10">
    <property type="entry name" value="Type I PLP-dependent aspartate aminotransferase-like (Major domain)"/>
    <property type="match status" value="1"/>
</dbReference>
<evidence type="ECO:0000313" key="8">
    <source>
        <dbReference type="EMBL" id="PIR43153.1"/>
    </source>
</evidence>
<dbReference type="Proteomes" id="UP000230214">
    <property type="component" value="Unassembled WGS sequence"/>
</dbReference>
<protein>
    <recommendedName>
        <fullName evidence="3">cysteine desulfurase</fullName>
        <ecNumber evidence="3">2.8.1.7</ecNumber>
    </recommendedName>
</protein>
<feature type="domain" description="Aminotransferase class V" evidence="7">
    <location>
        <begin position="23"/>
        <end position="390"/>
    </location>
</feature>